<keyword evidence="5 7" id="KW-0472">Membrane</keyword>
<dbReference type="EMBL" id="CP017248">
    <property type="protein sequence ID" value="AOR35737.1"/>
    <property type="molecule type" value="Genomic_DNA"/>
</dbReference>
<dbReference type="PANTHER" id="PTHR23513">
    <property type="entry name" value="INTEGRAL MEMBRANE EFFLUX PROTEIN-RELATED"/>
    <property type="match status" value="1"/>
</dbReference>
<sequence>MTSYGSYLNMIALNLFVYELTGSAFGMGLFLAVRLACGAAAGLVAGPLVARVPRKRIMLWSNVAPAATLVLLVLVPPAGRTAVLLLNAVVTGGGTTLFLVALRSAVPDMVGMDRRDRANSLTVIARSLAMVVGFASAGLVVAWRGYPATFLIDAASFAICAAAVASLPLTGSAAHESPATPGGGRPGRTRATLGTLLVLMIGLRTMDALGSSSHNSALPVYSALIDRADPAGFVSRFLTCWAVGNIVVQQGIRLRAKSRGRTVGAFGFALGTVLMSTAFILGFAGLPTVITMAIAVGAGCADGLTEVSYANYLQTLPGTRRDRVFGLSATAENLGFGTGMLATSFLLDRLSPFAVVAASHGVTAVIGLLFCIGLWRHARRTGRAGHVGTSDRDHRDVTEVPGG</sequence>
<protein>
    <recommendedName>
        <fullName evidence="10">MFS transporter</fullName>
    </recommendedName>
</protein>
<dbReference type="AlphaFoldDB" id="A0A1D7YJG7"/>
<dbReference type="CDD" id="cd06173">
    <property type="entry name" value="MFS_MefA_like"/>
    <property type="match status" value="1"/>
</dbReference>
<evidence type="ECO:0000256" key="3">
    <source>
        <dbReference type="ARBA" id="ARBA00022692"/>
    </source>
</evidence>
<dbReference type="Proteomes" id="UP000094960">
    <property type="component" value="Chromosome"/>
</dbReference>
<feature type="transmembrane region" description="Helical" evidence="7">
    <location>
        <begin position="57"/>
        <end position="75"/>
    </location>
</feature>
<feature type="region of interest" description="Disordered" evidence="6">
    <location>
        <begin position="384"/>
        <end position="403"/>
    </location>
</feature>
<dbReference type="SUPFAM" id="SSF103473">
    <property type="entry name" value="MFS general substrate transporter"/>
    <property type="match status" value="1"/>
</dbReference>
<gene>
    <name evidence="8" type="ORF">BFF78_35845</name>
</gene>
<dbReference type="InterPro" id="IPR036259">
    <property type="entry name" value="MFS_trans_sf"/>
</dbReference>
<feature type="transmembrane region" description="Helical" evidence="7">
    <location>
        <begin position="20"/>
        <end position="45"/>
    </location>
</feature>
<evidence type="ECO:0000256" key="5">
    <source>
        <dbReference type="ARBA" id="ARBA00023136"/>
    </source>
</evidence>
<keyword evidence="3 7" id="KW-0812">Transmembrane</keyword>
<feature type="transmembrane region" description="Helical" evidence="7">
    <location>
        <begin position="81"/>
        <end position="102"/>
    </location>
</feature>
<evidence type="ECO:0000313" key="8">
    <source>
        <dbReference type="EMBL" id="AOR35737.1"/>
    </source>
</evidence>
<dbReference type="InterPro" id="IPR011701">
    <property type="entry name" value="MFS"/>
</dbReference>
<feature type="transmembrane region" description="Helical" evidence="7">
    <location>
        <begin position="149"/>
        <end position="170"/>
    </location>
</feature>
<name>A0A1D7YJG7_9ACTN</name>
<keyword evidence="4 7" id="KW-1133">Transmembrane helix</keyword>
<reference evidence="9" key="1">
    <citation type="submission" date="2016-09" db="EMBL/GenBank/DDBJ databases">
        <title>Streptomyces puniciscabiei strain:TW1S1 Genome sequencing and assembly.</title>
        <authorList>
            <person name="Kim M.-K."/>
            <person name="Kim S.B."/>
        </authorList>
    </citation>
    <scope>NUCLEOTIDE SEQUENCE [LARGE SCALE GENOMIC DNA]</scope>
    <source>
        <strain evidence="9">TW1S1</strain>
    </source>
</reference>
<dbReference type="GO" id="GO:0022857">
    <property type="term" value="F:transmembrane transporter activity"/>
    <property type="evidence" value="ECO:0007669"/>
    <property type="project" value="InterPro"/>
</dbReference>
<keyword evidence="9" id="KW-1185">Reference proteome</keyword>
<evidence type="ECO:0000256" key="1">
    <source>
        <dbReference type="ARBA" id="ARBA00004651"/>
    </source>
</evidence>
<evidence type="ECO:0000256" key="6">
    <source>
        <dbReference type="SAM" id="MobiDB-lite"/>
    </source>
</evidence>
<feature type="transmembrane region" description="Helical" evidence="7">
    <location>
        <begin position="123"/>
        <end position="143"/>
    </location>
</feature>
<feature type="transmembrane region" description="Helical" evidence="7">
    <location>
        <begin position="324"/>
        <end position="347"/>
    </location>
</feature>
<dbReference type="Gene3D" id="1.20.1250.20">
    <property type="entry name" value="MFS general substrate transporter like domains"/>
    <property type="match status" value="1"/>
</dbReference>
<feature type="transmembrane region" description="Helical" evidence="7">
    <location>
        <begin position="353"/>
        <end position="375"/>
    </location>
</feature>
<evidence type="ECO:0000313" key="9">
    <source>
        <dbReference type="Proteomes" id="UP000094960"/>
    </source>
</evidence>
<comment type="subcellular location">
    <subcellularLocation>
        <location evidence="1">Cell membrane</location>
        <topology evidence="1">Multi-pass membrane protein</topology>
    </subcellularLocation>
</comment>
<organism evidence="8 9">
    <name type="scientific">Streptomyces fodineus</name>
    <dbReference type="NCBI Taxonomy" id="1904616"/>
    <lineage>
        <taxon>Bacteria</taxon>
        <taxon>Bacillati</taxon>
        <taxon>Actinomycetota</taxon>
        <taxon>Actinomycetes</taxon>
        <taxon>Kitasatosporales</taxon>
        <taxon>Streptomycetaceae</taxon>
        <taxon>Streptomyces</taxon>
    </lineage>
</organism>
<dbReference type="GO" id="GO:0005886">
    <property type="term" value="C:plasma membrane"/>
    <property type="evidence" value="ECO:0007669"/>
    <property type="project" value="UniProtKB-SubCell"/>
</dbReference>
<evidence type="ECO:0000256" key="4">
    <source>
        <dbReference type="ARBA" id="ARBA00022989"/>
    </source>
</evidence>
<feature type="transmembrane region" description="Helical" evidence="7">
    <location>
        <begin position="289"/>
        <end position="312"/>
    </location>
</feature>
<proteinExistence type="predicted"/>
<keyword evidence="2" id="KW-1003">Cell membrane</keyword>
<evidence type="ECO:0008006" key="10">
    <source>
        <dbReference type="Google" id="ProtNLM"/>
    </source>
</evidence>
<feature type="transmembrane region" description="Helical" evidence="7">
    <location>
        <begin position="260"/>
        <end position="283"/>
    </location>
</feature>
<accession>A0A1D7YJG7</accession>
<dbReference type="KEGG" id="spun:BFF78_35845"/>
<dbReference type="Pfam" id="PF07690">
    <property type="entry name" value="MFS_1"/>
    <property type="match status" value="1"/>
</dbReference>
<evidence type="ECO:0000256" key="7">
    <source>
        <dbReference type="SAM" id="Phobius"/>
    </source>
</evidence>
<feature type="compositionally biased region" description="Basic and acidic residues" evidence="6">
    <location>
        <begin position="389"/>
        <end position="403"/>
    </location>
</feature>
<evidence type="ECO:0000256" key="2">
    <source>
        <dbReference type="ARBA" id="ARBA00022475"/>
    </source>
</evidence>
<dbReference type="PANTHER" id="PTHR23513:SF11">
    <property type="entry name" value="STAPHYLOFERRIN A TRANSPORTER"/>
    <property type="match status" value="1"/>
</dbReference>